<gene>
    <name evidence="22" type="ORF">ANANG_G00207920</name>
</gene>
<evidence type="ECO:0000256" key="12">
    <source>
        <dbReference type="ARBA" id="ARBA00039399"/>
    </source>
</evidence>
<dbReference type="InterPro" id="IPR018378">
    <property type="entry name" value="C-type_lectin_CS"/>
</dbReference>
<feature type="compositionally biased region" description="Low complexity" evidence="16">
    <location>
        <begin position="779"/>
        <end position="806"/>
    </location>
</feature>
<keyword evidence="9 14" id="KW-1015">Disulfide bond</keyword>
<dbReference type="GO" id="GO:0001501">
    <property type="term" value="P:skeletal system development"/>
    <property type="evidence" value="ECO:0007669"/>
    <property type="project" value="TreeGrafter"/>
</dbReference>
<comment type="subcellular location">
    <subcellularLocation>
        <location evidence="1">Secreted</location>
        <location evidence="1">Extracellular space</location>
        <location evidence="1">Extracellular matrix</location>
    </subcellularLocation>
</comment>
<dbReference type="FunFam" id="3.10.100.10:FF:000002">
    <property type="entry name" value="Hyaluronan proteoglycan link protein 1"/>
    <property type="match status" value="2"/>
</dbReference>
<dbReference type="Pfam" id="PF00059">
    <property type="entry name" value="Lectin_C"/>
    <property type="match status" value="1"/>
</dbReference>
<feature type="compositionally biased region" description="Low complexity" evidence="16">
    <location>
        <begin position="829"/>
        <end position="849"/>
    </location>
</feature>
<evidence type="ECO:0000256" key="1">
    <source>
        <dbReference type="ARBA" id="ARBA00004498"/>
    </source>
</evidence>
<evidence type="ECO:0000256" key="14">
    <source>
        <dbReference type="PROSITE-ProRule" id="PRU00302"/>
    </source>
</evidence>
<keyword evidence="8" id="KW-0654">Proteoglycan</keyword>
<keyword evidence="7" id="KW-0677">Repeat</keyword>
<feature type="domain" description="Link" evidence="21">
    <location>
        <begin position="454"/>
        <end position="549"/>
    </location>
</feature>
<feature type="region of interest" description="Disordered" evidence="16">
    <location>
        <begin position="829"/>
        <end position="887"/>
    </location>
</feature>
<dbReference type="PROSITE" id="PS01241">
    <property type="entry name" value="LINK_1"/>
    <property type="match status" value="2"/>
</dbReference>
<comment type="caution">
    <text evidence="22">The sequence shown here is derived from an EMBL/GenBank/DDBJ whole genome shotgun (WGS) entry which is preliminary data.</text>
</comment>
<evidence type="ECO:0000313" key="23">
    <source>
        <dbReference type="Proteomes" id="UP001044222"/>
    </source>
</evidence>
<dbReference type="GO" id="GO:0010001">
    <property type="term" value="P:glial cell differentiation"/>
    <property type="evidence" value="ECO:0007669"/>
    <property type="project" value="TreeGrafter"/>
</dbReference>
<feature type="region of interest" description="Disordered" evidence="16">
    <location>
        <begin position="696"/>
        <end position="812"/>
    </location>
</feature>
<dbReference type="Pfam" id="PF07686">
    <property type="entry name" value="V-set"/>
    <property type="match status" value="1"/>
</dbReference>
<evidence type="ECO:0000256" key="3">
    <source>
        <dbReference type="ARBA" id="ARBA00022525"/>
    </source>
</evidence>
<evidence type="ECO:0000256" key="8">
    <source>
        <dbReference type="ARBA" id="ARBA00022974"/>
    </source>
</evidence>
<keyword evidence="10" id="KW-0325">Glycoprotein</keyword>
<feature type="disulfide bond" evidence="15">
    <location>
        <begin position="296"/>
        <end position="317"/>
    </location>
</feature>
<dbReference type="EMBL" id="JAFIRN010000011">
    <property type="protein sequence ID" value="KAG5839718.1"/>
    <property type="molecule type" value="Genomic_DNA"/>
</dbReference>
<name>A0A9D3M2Y4_ANGAN</name>
<dbReference type="GO" id="GO:0045202">
    <property type="term" value="C:synapse"/>
    <property type="evidence" value="ECO:0007669"/>
    <property type="project" value="TreeGrafter"/>
</dbReference>
<feature type="compositionally biased region" description="Low complexity" evidence="16">
    <location>
        <begin position="696"/>
        <end position="708"/>
    </location>
</feature>
<feature type="disulfide bond" evidence="15">
    <location>
        <begin position="198"/>
        <end position="219"/>
    </location>
</feature>
<evidence type="ECO:0000256" key="15">
    <source>
        <dbReference type="PROSITE-ProRule" id="PRU00323"/>
    </source>
</evidence>
<dbReference type="GO" id="GO:0005615">
    <property type="term" value="C:extracellular space"/>
    <property type="evidence" value="ECO:0007669"/>
    <property type="project" value="TreeGrafter"/>
</dbReference>
<dbReference type="InterPro" id="IPR036179">
    <property type="entry name" value="Ig-like_dom_sf"/>
</dbReference>
<sequence>MSTLLLLCVLLHLISGGLATVQVSRTEPEDTLSVSVPVSPPLRSQLGGAMVVPCYFLDSSVPAPLAPLSYCIKWTHVTKDRVSVVLVATGGSVRVEPQYVGRVSMVSYPLVPTDGSMEISGLRSSDSGTYRCQVTHGFRKAQDSVDTEVPGIVFHYRTISSRYSLSFEQAQAACSHIDAVIATPAQLQAAYEDGMHQCDAGWLADRTVRYPIQHPREGCYGDKNTLPGLRTYGEQDLSEMYDVYCFAQELTGKVFYSMSPHKFTFAEAEEQCMKLGARLASTGQLYLAWQAGMDMCSAGWLADQSVRYPINIARKQCGGGLLGVRTVYLFPNQTGYPPSNARYDAICFQDEGRTVLLSREGSPVNVPTFTGGTEVFLRRLTMETEARGEVVKQELVPDIYAELPLAPPNSIPYSSASTKGVVQQHITTVTARPNVGSEFPRHIDAEPTLPPTGVVFHYRGPSPSYALTFAEAQQACRKAGAVIASPPQLHAALRTGLHGCNPGWLSDQSVRYPIVSPGDKCSRGQMDSPAVMSQGLRPGHERYDVYCYTHQLNGEVFHVGSADGFTYAEAVLRCRKQGARLALPGQLYAAWRGGYDKCRAGWLSDRSVRYPLTSPRPQCGEGRTGVYTVYAFHNQTGYPSPHNRYDTYCFRANHTEIQLNITGTEGDLVEITSIPSHLRPEPRFITLPTYVVPPTSVPPHTSVEPPSSGSDPTPEALSGSGETESKERVESGGEISGQSGDGSDKPVTLLGRGTVQPEEDSASGAQEARESSSGVHTLSAGQSGFGSSSGESEVPSGSGESSGLSGTLQSPEQGGVSVITLVNSSEAGNSGSLDGAGLDSGSSGDLSGSGVSGSGSGSSLPDVGFVDSDYRDQTESSGSSRPGLEASGNLLLGSGDISGFQSGGVLSGSGLPLGSGDVTFLTDEGMMEVSTKQTDSREPEEEEPAKVWGDQAQVGGAVGVKHISVVSHSGGQSQGGVAALTLPTIPPHTSPGLEQPLSVDEMHGCADGWTAFDGHCYLHVSRRETWEAAEQHCQDHESHLASIHSPQEQEFITANAQDYQWIGLNDKRVENDFHWTDGSPRQYENWRQNQPDSFFSEGEDCVAMIWHEGGQWNDVPCTYQLRFTCKSSPAWCGPPPEVENARVIGNRKGRYRFSSAVRYKCNPGFTQRHLPVVHCIAGGQWERPRVKCVSSAQITKKIHSEMTLEKSSINITGIQRKDLRE</sequence>
<dbReference type="InterPro" id="IPR000436">
    <property type="entry name" value="Sushi_SCR_CCP_dom"/>
</dbReference>
<dbReference type="Gene3D" id="2.60.40.10">
    <property type="entry name" value="Immunoglobulins"/>
    <property type="match status" value="1"/>
</dbReference>
<protein>
    <recommendedName>
        <fullName evidence="12">Aggrecan core protein</fullName>
    </recommendedName>
    <alternativeName>
        <fullName evidence="13">Cartilage-specific proteoglycan core protein</fullName>
    </alternativeName>
</protein>
<dbReference type="SUPFAM" id="SSF48726">
    <property type="entry name" value="Immunoglobulin"/>
    <property type="match status" value="1"/>
</dbReference>
<evidence type="ECO:0000256" key="13">
    <source>
        <dbReference type="ARBA" id="ARBA00042947"/>
    </source>
</evidence>
<dbReference type="InterPro" id="IPR003006">
    <property type="entry name" value="Ig/MHC_CS"/>
</dbReference>
<dbReference type="GO" id="GO:0046872">
    <property type="term" value="F:metal ion binding"/>
    <property type="evidence" value="ECO:0007669"/>
    <property type="project" value="UniProtKB-KW"/>
</dbReference>
<dbReference type="Gene3D" id="3.10.100.10">
    <property type="entry name" value="Mannose-Binding Protein A, subunit A"/>
    <property type="match status" value="5"/>
</dbReference>
<feature type="domain" description="Link" evidence="21">
    <location>
        <begin position="152"/>
        <end position="247"/>
    </location>
</feature>
<evidence type="ECO:0000256" key="9">
    <source>
        <dbReference type="ARBA" id="ARBA00023157"/>
    </source>
</evidence>
<keyword evidence="5" id="KW-0479">Metal-binding</keyword>
<dbReference type="PANTHER" id="PTHR22804:SF54">
    <property type="match status" value="1"/>
</dbReference>
<dbReference type="InterPro" id="IPR035976">
    <property type="entry name" value="Sushi/SCR/CCP_sf"/>
</dbReference>
<keyword evidence="11" id="KW-0393">Immunoglobulin domain</keyword>
<evidence type="ECO:0000256" key="2">
    <source>
        <dbReference type="ARBA" id="ARBA00006838"/>
    </source>
</evidence>
<dbReference type="InterPro" id="IPR013106">
    <property type="entry name" value="Ig_V-set"/>
</dbReference>
<feature type="disulfide bond" evidence="14">
    <location>
        <begin position="1161"/>
        <end position="1188"/>
    </location>
</feature>
<organism evidence="22 23">
    <name type="scientific">Anguilla anguilla</name>
    <name type="common">European freshwater eel</name>
    <name type="synonym">Muraena anguilla</name>
    <dbReference type="NCBI Taxonomy" id="7936"/>
    <lineage>
        <taxon>Eukaryota</taxon>
        <taxon>Metazoa</taxon>
        <taxon>Chordata</taxon>
        <taxon>Craniata</taxon>
        <taxon>Vertebrata</taxon>
        <taxon>Euteleostomi</taxon>
        <taxon>Actinopterygii</taxon>
        <taxon>Neopterygii</taxon>
        <taxon>Teleostei</taxon>
        <taxon>Anguilliformes</taxon>
        <taxon>Anguillidae</taxon>
        <taxon>Anguilla</taxon>
    </lineage>
</organism>
<dbReference type="FunFam" id="3.10.100.10:FF:000011">
    <property type="entry name" value="Aggrecan core protein"/>
    <property type="match status" value="1"/>
</dbReference>
<keyword evidence="3" id="KW-0964">Secreted</keyword>
<dbReference type="InterPro" id="IPR050691">
    <property type="entry name" value="Hyaluronan_bind_Proteoglycan"/>
</dbReference>
<feature type="disulfide bond" evidence="14">
    <location>
        <begin position="1132"/>
        <end position="1175"/>
    </location>
</feature>
<dbReference type="PROSITE" id="PS50963">
    <property type="entry name" value="LINK_2"/>
    <property type="match status" value="4"/>
</dbReference>
<feature type="signal peptide" evidence="17">
    <location>
        <begin position="1"/>
        <end position="19"/>
    </location>
</feature>
<comment type="similarity">
    <text evidence="2">Belongs to the aggrecan/versican proteoglycan family.</text>
</comment>
<dbReference type="CDD" id="cd03520">
    <property type="entry name" value="Link_domain_CSPGs_modules_2_4"/>
    <property type="match status" value="2"/>
</dbReference>
<evidence type="ECO:0000256" key="4">
    <source>
        <dbReference type="ARBA" id="ARBA00022530"/>
    </source>
</evidence>
<dbReference type="SMART" id="SM00032">
    <property type="entry name" value="CCP"/>
    <property type="match status" value="1"/>
</dbReference>
<dbReference type="PRINTS" id="PR01265">
    <property type="entry name" value="LINKMODULE"/>
</dbReference>
<dbReference type="PANTHER" id="PTHR22804">
    <property type="entry name" value="AGGRECAN/VERSICAN PROTEOGLYCAN"/>
    <property type="match status" value="1"/>
</dbReference>
<dbReference type="PROSITE" id="PS50923">
    <property type="entry name" value="SUSHI"/>
    <property type="match status" value="1"/>
</dbReference>
<dbReference type="InterPro" id="IPR016187">
    <property type="entry name" value="CTDL_fold"/>
</dbReference>
<dbReference type="InterPro" id="IPR013783">
    <property type="entry name" value="Ig-like_fold"/>
</dbReference>
<keyword evidence="14" id="KW-0768">Sushi</keyword>
<keyword evidence="4" id="KW-0272">Extracellular matrix</keyword>
<dbReference type="InterPro" id="IPR007110">
    <property type="entry name" value="Ig-like_dom"/>
</dbReference>
<evidence type="ECO:0000259" key="21">
    <source>
        <dbReference type="PROSITE" id="PS50963"/>
    </source>
</evidence>
<dbReference type="PROSITE" id="PS00615">
    <property type="entry name" value="C_TYPE_LECTIN_1"/>
    <property type="match status" value="1"/>
</dbReference>
<dbReference type="FunFam" id="2.10.70.10:FF:000003">
    <property type="entry name" value="Versican core protein"/>
    <property type="match status" value="1"/>
</dbReference>
<evidence type="ECO:0000256" key="11">
    <source>
        <dbReference type="ARBA" id="ARBA00023319"/>
    </source>
</evidence>
<dbReference type="GO" id="GO:0002052">
    <property type="term" value="P:positive regulation of neuroblast proliferation"/>
    <property type="evidence" value="ECO:0007669"/>
    <property type="project" value="TreeGrafter"/>
</dbReference>
<dbReference type="Gene3D" id="2.10.70.10">
    <property type="entry name" value="Complement Module, domain 1"/>
    <property type="match status" value="1"/>
</dbReference>
<comment type="caution">
    <text evidence="15">Lacks conserved residue(s) required for the propagation of feature annotation.</text>
</comment>
<accession>A0A9D3M2Y4</accession>
<dbReference type="SUPFAM" id="SSF57535">
    <property type="entry name" value="Complement control module/SCR domain"/>
    <property type="match status" value="1"/>
</dbReference>
<dbReference type="GO" id="GO:0007155">
    <property type="term" value="P:cell adhesion"/>
    <property type="evidence" value="ECO:0007669"/>
    <property type="project" value="InterPro"/>
</dbReference>
<dbReference type="CDD" id="cd00033">
    <property type="entry name" value="CCP"/>
    <property type="match status" value="1"/>
</dbReference>
<feature type="domain" description="Link" evidence="21">
    <location>
        <begin position="555"/>
        <end position="651"/>
    </location>
</feature>
<dbReference type="SMART" id="SM00406">
    <property type="entry name" value="IGv"/>
    <property type="match status" value="1"/>
</dbReference>
<evidence type="ECO:0000313" key="22">
    <source>
        <dbReference type="EMBL" id="KAG5839718.1"/>
    </source>
</evidence>
<evidence type="ECO:0000259" key="18">
    <source>
        <dbReference type="PROSITE" id="PS50041"/>
    </source>
</evidence>
<evidence type="ECO:0000256" key="16">
    <source>
        <dbReference type="SAM" id="MobiDB-lite"/>
    </source>
</evidence>
<feature type="chain" id="PRO_5039195083" description="Aggrecan core protein" evidence="17">
    <location>
        <begin position="20"/>
        <end position="1221"/>
    </location>
</feature>
<dbReference type="PROSITE" id="PS50835">
    <property type="entry name" value="IG_LIKE"/>
    <property type="match status" value="1"/>
</dbReference>
<dbReference type="GO" id="GO:0007417">
    <property type="term" value="P:central nervous system development"/>
    <property type="evidence" value="ECO:0007669"/>
    <property type="project" value="TreeGrafter"/>
</dbReference>
<evidence type="ECO:0000256" key="6">
    <source>
        <dbReference type="ARBA" id="ARBA00022729"/>
    </source>
</evidence>
<dbReference type="Pfam" id="PF00193">
    <property type="entry name" value="Xlink"/>
    <property type="match status" value="4"/>
</dbReference>
<dbReference type="CDD" id="cd03517">
    <property type="entry name" value="Link_domain_CSPGs_modules_1_3"/>
    <property type="match status" value="1"/>
</dbReference>
<dbReference type="FunFam" id="3.10.100.10:FF:000009">
    <property type="entry name" value="Aggrecan core protein"/>
    <property type="match status" value="1"/>
</dbReference>
<dbReference type="Pfam" id="PF00084">
    <property type="entry name" value="Sushi"/>
    <property type="match status" value="1"/>
</dbReference>
<dbReference type="PROSITE" id="PS50041">
    <property type="entry name" value="C_TYPE_LECTIN_2"/>
    <property type="match status" value="1"/>
</dbReference>
<feature type="domain" description="Link" evidence="21">
    <location>
        <begin position="252"/>
        <end position="349"/>
    </location>
</feature>
<dbReference type="GO" id="GO:0072534">
    <property type="term" value="C:perineuronal net"/>
    <property type="evidence" value="ECO:0007669"/>
    <property type="project" value="TreeGrafter"/>
</dbReference>
<dbReference type="InterPro" id="IPR003599">
    <property type="entry name" value="Ig_sub"/>
</dbReference>
<dbReference type="PROSITE" id="PS00290">
    <property type="entry name" value="IG_MHC"/>
    <property type="match status" value="1"/>
</dbReference>
<feature type="domain" description="Sushi" evidence="20">
    <location>
        <begin position="1130"/>
        <end position="1190"/>
    </location>
</feature>
<dbReference type="FunFam" id="3.10.100.10:FF:000003">
    <property type="entry name" value="Versican core protein"/>
    <property type="match status" value="1"/>
</dbReference>
<dbReference type="AlphaFoldDB" id="A0A9D3M2Y4"/>
<dbReference type="Proteomes" id="UP001044222">
    <property type="component" value="Chromosome 11"/>
</dbReference>
<proteinExistence type="inferred from homology"/>
<evidence type="ECO:0000256" key="10">
    <source>
        <dbReference type="ARBA" id="ARBA00023180"/>
    </source>
</evidence>
<feature type="domain" description="Ig-like" evidence="19">
    <location>
        <begin position="28"/>
        <end position="150"/>
    </location>
</feature>
<dbReference type="SUPFAM" id="SSF56436">
    <property type="entry name" value="C-type lectin-like"/>
    <property type="match status" value="5"/>
</dbReference>
<keyword evidence="23" id="KW-1185">Reference proteome</keyword>
<feature type="domain" description="C-type lectin" evidence="18">
    <location>
        <begin position="1012"/>
        <end position="1126"/>
    </location>
</feature>
<keyword evidence="6 17" id="KW-0732">Signal</keyword>
<evidence type="ECO:0000256" key="17">
    <source>
        <dbReference type="SAM" id="SignalP"/>
    </source>
</evidence>
<dbReference type="GO" id="GO:0005540">
    <property type="term" value="F:hyaluronic acid binding"/>
    <property type="evidence" value="ECO:0007669"/>
    <property type="project" value="InterPro"/>
</dbReference>
<evidence type="ECO:0000256" key="7">
    <source>
        <dbReference type="ARBA" id="ARBA00022737"/>
    </source>
</evidence>
<feature type="disulfide bond" evidence="15">
    <location>
        <begin position="500"/>
        <end position="521"/>
    </location>
</feature>
<dbReference type="InterPro" id="IPR000538">
    <property type="entry name" value="Link_dom"/>
</dbReference>
<feature type="disulfide bond" evidence="15">
    <location>
        <begin position="598"/>
        <end position="619"/>
    </location>
</feature>
<reference evidence="22" key="1">
    <citation type="submission" date="2021-01" db="EMBL/GenBank/DDBJ databases">
        <title>A chromosome-scale assembly of European eel, Anguilla anguilla.</title>
        <authorList>
            <person name="Henkel C."/>
            <person name="Jong-Raadsen S.A."/>
            <person name="Dufour S."/>
            <person name="Weltzien F.-A."/>
            <person name="Palstra A.P."/>
            <person name="Pelster B."/>
            <person name="Spaink H.P."/>
            <person name="Van Den Thillart G.E."/>
            <person name="Jansen H."/>
            <person name="Zahm M."/>
            <person name="Klopp C."/>
            <person name="Cedric C."/>
            <person name="Louis A."/>
            <person name="Berthelot C."/>
            <person name="Parey E."/>
            <person name="Roest Crollius H."/>
            <person name="Montfort J."/>
            <person name="Robinson-Rechavi M."/>
            <person name="Bucao C."/>
            <person name="Bouchez O."/>
            <person name="Gislard M."/>
            <person name="Lluch J."/>
            <person name="Milhes M."/>
            <person name="Lampietro C."/>
            <person name="Lopez Roques C."/>
            <person name="Donnadieu C."/>
            <person name="Braasch I."/>
            <person name="Desvignes T."/>
            <person name="Postlethwait J."/>
            <person name="Bobe J."/>
            <person name="Guiguen Y."/>
            <person name="Dirks R."/>
        </authorList>
    </citation>
    <scope>NUCLEOTIDE SEQUENCE</scope>
    <source>
        <strain evidence="22">Tag_6206</strain>
        <tissue evidence="22">Liver</tissue>
    </source>
</reference>
<evidence type="ECO:0000256" key="5">
    <source>
        <dbReference type="ARBA" id="ARBA00022723"/>
    </source>
</evidence>
<evidence type="ECO:0000259" key="20">
    <source>
        <dbReference type="PROSITE" id="PS50923"/>
    </source>
</evidence>
<evidence type="ECO:0000259" key="19">
    <source>
        <dbReference type="PROSITE" id="PS50835"/>
    </source>
</evidence>
<dbReference type="SMART" id="SM00445">
    <property type="entry name" value="LINK"/>
    <property type="match status" value="4"/>
</dbReference>
<dbReference type="InterPro" id="IPR016186">
    <property type="entry name" value="C-type_lectin-like/link_sf"/>
</dbReference>
<dbReference type="SMART" id="SM00409">
    <property type="entry name" value="IG"/>
    <property type="match status" value="1"/>
</dbReference>
<dbReference type="InterPro" id="IPR001304">
    <property type="entry name" value="C-type_lectin-like"/>
</dbReference>
<dbReference type="SMART" id="SM00034">
    <property type="entry name" value="CLECT"/>
    <property type="match status" value="1"/>
</dbReference>